<dbReference type="NCBIfam" id="NF033679">
    <property type="entry name" value="DNRLRE_dom"/>
    <property type="match status" value="1"/>
</dbReference>
<dbReference type="Gene3D" id="2.130.10.10">
    <property type="entry name" value="YVTN repeat-like/Quinoprotein amine dehydrogenase"/>
    <property type="match status" value="4"/>
</dbReference>
<feature type="chain" id="PRO_5030509374" evidence="5">
    <location>
        <begin position="27"/>
        <end position="1213"/>
    </location>
</feature>
<evidence type="ECO:0000256" key="5">
    <source>
        <dbReference type="SAM" id="SignalP"/>
    </source>
</evidence>
<feature type="domain" description="Carbohydrate-binding module family 96" evidence="6">
    <location>
        <begin position="852"/>
        <end position="951"/>
    </location>
</feature>
<protein>
    <submittedName>
        <fullName evidence="7">DNRLRE domain-containing protein</fullName>
    </submittedName>
</protein>
<dbReference type="PANTHER" id="PTHR43739:SF5">
    <property type="entry name" value="EXO-ALPHA-SIALIDASE"/>
    <property type="match status" value="1"/>
</dbReference>
<evidence type="ECO:0000256" key="2">
    <source>
        <dbReference type="ARBA" id="ARBA00022525"/>
    </source>
</evidence>
<dbReference type="GO" id="GO:0010411">
    <property type="term" value="P:xyloglucan metabolic process"/>
    <property type="evidence" value="ECO:0007669"/>
    <property type="project" value="TreeGrafter"/>
</dbReference>
<dbReference type="InterPro" id="IPR015943">
    <property type="entry name" value="WD40/YVTN_repeat-like_dom_sf"/>
</dbReference>
<reference evidence="7 8" key="1">
    <citation type="submission" date="2020-07" db="EMBL/GenBank/DDBJ databases">
        <authorList>
            <person name="Feng X."/>
        </authorList>
    </citation>
    <scope>NUCLEOTIDE SEQUENCE [LARGE SCALE GENOMIC DNA]</scope>
    <source>
        <strain evidence="7 8">JCM14086</strain>
    </source>
</reference>
<feature type="compositionally biased region" description="Polar residues" evidence="4">
    <location>
        <begin position="612"/>
        <end position="622"/>
    </location>
</feature>
<dbReference type="InterPro" id="IPR052025">
    <property type="entry name" value="Xyloglucanase_GH74"/>
</dbReference>
<accession>A0A7X1AZJ0</accession>
<evidence type="ECO:0000256" key="1">
    <source>
        <dbReference type="ARBA" id="ARBA00004613"/>
    </source>
</evidence>
<dbReference type="Pfam" id="PF24517">
    <property type="entry name" value="CBM96"/>
    <property type="match status" value="1"/>
</dbReference>
<feature type="region of interest" description="Disordered" evidence="4">
    <location>
        <begin position="604"/>
        <end position="626"/>
    </location>
</feature>
<dbReference type="GO" id="GO:0005576">
    <property type="term" value="C:extracellular region"/>
    <property type="evidence" value="ECO:0007669"/>
    <property type="project" value="UniProtKB-SubCell"/>
</dbReference>
<feature type="signal peptide" evidence="5">
    <location>
        <begin position="1"/>
        <end position="26"/>
    </location>
</feature>
<keyword evidence="2" id="KW-0964">Secreted</keyword>
<dbReference type="Proteomes" id="UP000525652">
    <property type="component" value="Unassembled WGS sequence"/>
</dbReference>
<evidence type="ECO:0000313" key="8">
    <source>
        <dbReference type="Proteomes" id="UP000525652"/>
    </source>
</evidence>
<evidence type="ECO:0000256" key="3">
    <source>
        <dbReference type="ARBA" id="ARBA00022729"/>
    </source>
</evidence>
<evidence type="ECO:0000313" key="7">
    <source>
        <dbReference type="EMBL" id="MBC2602792.1"/>
    </source>
</evidence>
<keyword evidence="8" id="KW-1185">Reference proteome</keyword>
<evidence type="ECO:0000259" key="6">
    <source>
        <dbReference type="Pfam" id="PF24517"/>
    </source>
</evidence>
<proteinExistence type="predicted"/>
<dbReference type="EMBL" id="JACHVA010000101">
    <property type="protein sequence ID" value="MBC2602792.1"/>
    <property type="molecule type" value="Genomic_DNA"/>
</dbReference>
<name>A0A7X1AZJ0_9BACT</name>
<sequence>MLFTKPFTLRYKIACLLFSVIALLHAQSLQGALPMSPDEFLQSVEFSYGENEVQFSYLTAADDSEGALTMQVSSDLVNWDPIEGVAEVINSYLIDSRLIENTAVFQGENAKRLFFRYQYLDMEKLSSYTLYGLEDDREVSSDGTLGDDSIMNSGYSGSTGLNLVVVFKLPELEEGETFSGASLRFYLEGIDGSPSFNADLYALGVFSSSDVSVNDFYAGSSDPGATLIKDDLLVPSSSSGQIIVSDQALADYLNVAYDFDTAGEQYVFFRLNPDVAGLDDYSGYRVYSADSGNELSVVPTLSFDAVDMNPVWTSVPLGGGGYVTGLASNADGSAIYCRTDVGGAFRWSPTENDPQGNGTWVSISDYMVPLGTSGAQDLMGVESIATDPNNPSRVYVGAGNKILVSEDYGGTWTEILSGLSMTPNLPTNRFFGERLVVEPNDPDTIWYGSVAAGLQKGVKSGSTWNWTVVPASSVPFGEPSSGGTRGGVSFVVCDPNGGSTITYAGVFDGSSSPTTGGIYKTTDGTNWTKVSSSFVMPRRAQLAANGTLYIAAGTEGLFKLPRGGLISEVSPTSGPDYNGVATDPNDSTGNTVYVADRDSPKIWRSTDGGANWSEQTSNSQVRQEPDGTPTLNGYWFGNTSSLLINPADSNELWVSDFFGVARTRDAQNLGGTGSTWYMLQHGQDETVVLDLKNAPTGPALVTGLGDISGFYYQDTTLRPTGSNGDELANPSKYNTTSLDFSEGHYNVWARAWSGVYGNGSGGYSTDGGQTWLLFGQIDQQTINSGAAGWESWDLSTYLATQQAKGVTTVTLVIASDSATDFTKTPIEFDSNEASDSSVRPQLIINNDTGSPYAPSADTYVNGYTNYEDKNYGSFDVLRVAHTYTTNTRDDRQIYLKLDLSSLPTITSASLKLHRQSASSGIEYKVGVFAAPSTSWTESGLTWNNRPRTYASSNLSRNPFAEPRYRTGAGSNMDGGRIAVSSTDPDVLVWLPIGLNSKKAHYSNDRGVTWTQSTGGPTSEISGVYTNGYTNRESAKPLAADGGNGNFYMANFGGSSHQIYKSTNNGVSWSLASTIDNNNSYNMLTPQLIAAPPSPEYPSGGDIWVCDDSAYNGNGGGGGLWRSTDSAGSWTKISGVGRVTAVSFGKAQSGSGYTVFVYGYVNSVPGVYRSDDYGSTWTKLADPTIARVTSITGDRQNYGRVFIGTAGRGVFQYE</sequence>
<gene>
    <name evidence="7" type="ORF">H5P30_13490</name>
</gene>
<dbReference type="PANTHER" id="PTHR43739">
    <property type="entry name" value="XYLOGLUCANASE (EUROFUNG)"/>
    <property type="match status" value="1"/>
</dbReference>
<dbReference type="SUPFAM" id="SSF110296">
    <property type="entry name" value="Oligoxyloglucan reducing end-specific cellobiohydrolase"/>
    <property type="match status" value="2"/>
</dbReference>
<comment type="subcellular location">
    <subcellularLocation>
        <location evidence="1">Secreted</location>
    </subcellularLocation>
</comment>
<comment type="caution">
    <text evidence="7">The sequence shown here is derived from an EMBL/GenBank/DDBJ whole genome shotgun (WGS) entry which is preliminary data.</text>
</comment>
<dbReference type="InterPro" id="IPR055372">
    <property type="entry name" value="CBM96"/>
</dbReference>
<evidence type="ECO:0000256" key="4">
    <source>
        <dbReference type="SAM" id="MobiDB-lite"/>
    </source>
</evidence>
<dbReference type="RefSeq" id="WP_185693456.1">
    <property type="nucleotide sequence ID" value="NZ_JACHVA010000101.1"/>
</dbReference>
<dbReference type="AlphaFoldDB" id="A0A7X1AZJ0"/>
<keyword evidence="3 5" id="KW-0732">Signal</keyword>
<organism evidence="7 8">
    <name type="scientific">Puniceicoccus vermicola</name>
    <dbReference type="NCBI Taxonomy" id="388746"/>
    <lineage>
        <taxon>Bacteria</taxon>
        <taxon>Pseudomonadati</taxon>
        <taxon>Verrucomicrobiota</taxon>
        <taxon>Opitutia</taxon>
        <taxon>Puniceicoccales</taxon>
        <taxon>Puniceicoccaceae</taxon>
        <taxon>Puniceicoccus</taxon>
    </lineage>
</organism>